<feature type="compositionally biased region" description="Basic and acidic residues" evidence="1">
    <location>
        <begin position="87"/>
        <end position="100"/>
    </location>
</feature>
<gene>
    <name evidence="2" type="ORF">POBO1169_LOCUS16840</name>
</gene>
<reference evidence="2" key="1">
    <citation type="submission" date="2021-01" db="EMBL/GenBank/DDBJ databases">
        <authorList>
            <person name="Corre E."/>
            <person name="Pelletier E."/>
            <person name="Niang G."/>
            <person name="Scheremetjew M."/>
            <person name="Finn R."/>
            <person name="Kale V."/>
            <person name="Holt S."/>
            <person name="Cochrane G."/>
            <person name="Meng A."/>
            <person name="Brown T."/>
            <person name="Cohen L."/>
        </authorList>
    </citation>
    <scope>NUCLEOTIDE SEQUENCE</scope>
    <source>
        <strain evidence="2">CCMP722</strain>
    </source>
</reference>
<name>A0A7S0RQU6_9CHLO</name>
<evidence type="ECO:0000313" key="2">
    <source>
        <dbReference type="EMBL" id="CAD8684476.1"/>
    </source>
</evidence>
<feature type="region of interest" description="Disordered" evidence="1">
    <location>
        <begin position="214"/>
        <end position="248"/>
    </location>
</feature>
<feature type="compositionally biased region" description="Low complexity" evidence="1">
    <location>
        <begin position="1"/>
        <end position="22"/>
    </location>
</feature>
<organism evidence="2">
    <name type="scientific">Pyramimonas obovata</name>
    <dbReference type="NCBI Taxonomy" id="1411642"/>
    <lineage>
        <taxon>Eukaryota</taxon>
        <taxon>Viridiplantae</taxon>
        <taxon>Chlorophyta</taxon>
        <taxon>Pyramimonadophyceae</taxon>
        <taxon>Pyramimonadales</taxon>
        <taxon>Pyramimonadaceae</taxon>
        <taxon>Pyramimonas</taxon>
        <taxon>Pyramimonas incertae sedis</taxon>
    </lineage>
</organism>
<sequence>MGRSSSSSESSSSSSSSGSSDSDSGDNLKRRRSDDRDEKKKRKRSRTKESRRDSDKHHSSKDKKSKKEKKHKKKHKKHKKEHKERKHKDDGGGAKQKVEDYNGALNPIAAAAFEEKQSWKKTVLEAAARAKETLASGELQRQKQEMNQKHNAFGGDAVDWRAKKKLNKQVQAQKRMVQVGQQLLEKEKAEKARMRELLMAVGVPVEDAGPSEAELAAEAARKAAAKRAAREQRERMAKMKGPAPPPGY</sequence>
<protein>
    <submittedName>
        <fullName evidence="2">Uncharacterized protein</fullName>
    </submittedName>
</protein>
<feature type="region of interest" description="Disordered" evidence="1">
    <location>
        <begin position="1"/>
        <end position="101"/>
    </location>
</feature>
<feature type="compositionally biased region" description="Basic residues" evidence="1">
    <location>
        <begin position="58"/>
        <end position="86"/>
    </location>
</feature>
<dbReference type="EMBL" id="HBFA01033503">
    <property type="protein sequence ID" value="CAD8684476.1"/>
    <property type="molecule type" value="Transcribed_RNA"/>
</dbReference>
<accession>A0A7S0RQU6</accession>
<feature type="compositionally biased region" description="Basic and acidic residues" evidence="1">
    <location>
        <begin position="26"/>
        <end position="38"/>
    </location>
</feature>
<feature type="region of interest" description="Disordered" evidence="1">
    <location>
        <begin position="134"/>
        <end position="159"/>
    </location>
</feature>
<feature type="compositionally biased region" description="Basic and acidic residues" evidence="1">
    <location>
        <begin position="47"/>
        <end position="57"/>
    </location>
</feature>
<dbReference type="AlphaFoldDB" id="A0A7S0RQU6"/>
<evidence type="ECO:0000256" key="1">
    <source>
        <dbReference type="SAM" id="MobiDB-lite"/>
    </source>
</evidence>
<proteinExistence type="predicted"/>
<feature type="compositionally biased region" description="Basic and acidic residues" evidence="1">
    <location>
        <begin position="228"/>
        <end position="237"/>
    </location>
</feature>